<accession>A0ABD6AC48</accession>
<proteinExistence type="predicted"/>
<keyword evidence="3" id="KW-1185">Reference proteome</keyword>
<dbReference type="PANTHER" id="PTHR39081:SF1">
    <property type="entry name" value="MUT7-C RNASE DOMAIN-CONTAINING PROTEIN"/>
    <property type="match status" value="1"/>
</dbReference>
<dbReference type="EMBL" id="JBHTBF010000002">
    <property type="protein sequence ID" value="MFC7317756.1"/>
    <property type="molecule type" value="Genomic_DNA"/>
</dbReference>
<evidence type="ECO:0000259" key="1">
    <source>
        <dbReference type="Pfam" id="PF01927"/>
    </source>
</evidence>
<organism evidence="2 3">
    <name type="scientific">Halomarina halobia</name>
    <dbReference type="NCBI Taxonomy" id="3033386"/>
    <lineage>
        <taxon>Archaea</taxon>
        <taxon>Methanobacteriati</taxon>
        <taxon>Methanobacteriota</taxon>
        <taxon>Stenosarchaea group</taxon>
        <taxon>Halobacteria</taxon>
        <taxon>Halobacteriales</taxon>
        <taxon>Natronomonadaceae</taxon>
        <taxon>Halomarina</taxon>
    </lineage>
</organism>
<gene>
    <name evidence="2" type="ORF">ACFQPE_13305</name>
</gene>
<comment type="caution">
    <text evidence="2">The sequence shown here is derived from an EMBL/GenBank/DDBJ whole genome shotgun (WGS) entry which is preliminary data.</text>
</comment>
<dbReference type="RefSeq" id="WP_276303003.1">
    <property type="nucleotide sequence ID" value="NZ_CP119992.1"/>
</dbReference>
<dbReference type="GeneID" id="79315561"/>
<evidence type="ECO:0000313" key="3">
    <source>
        <dbReference type="Proteomes" id="UP001596547"/>
    </source>
</evidence>
<dbReference type="Proteomes" id="UP001596547">
    <property type="component" value="Unassembled WGS sequence"/>
</dbReference>
<name>A0ABD6AC48_9EURY</name>
<dbReference type="PANTHER" id="PTHR39081">
    <property type="entry name" value="MUT7-C DOMAIN-CONTAINING PROTEIN"/>
    <property type="match status" value="1"/>
</dbReference>
<protein>
    <submittedName>
        <fullName evidence="2">Mut7-C RNAse domain-containing protein</fullName>
    </submittedName>
</protein>
<dbReference type="InterPro" id="IPR002782">
    <property type="entry name" value="Mut7-C_RNAse_dom"/>
</dbReference>
<reference evidence="2 3" key="1">
    <citation type="journal article" date="2019" name="Int. J. Syst. Evol. Microbiol.">
        <title>The Global Catalogue of Microorganisms (GCM) 10K type strain sequencing project: providing services to taxonomists for standard genome sequencing and annotation.</title>
        <authorList>
            <consortium name="The Broad Institute Genomics Platform"/>
            <consortium name="The Broad Institute Genome Sequencing Center for Infectious Disease"/>
            <person name="Wu L."/>
            <person name="Ma J."/>
        </authorList>
    </citation>
    <scope>NUCLEOTIDE SEQUENCE [LARGE SCALE GENOMIC DNA]</scope>
    <source>
        <strain evidence="2 3">PSR21</strain>
    </source>
</reference>
<evidence type="ECO:0000313" key="2">
    <source>
        <dbReference type="EMBL" id="MFC7317756.1"/>
    </source>
</evidence>
<feature type="domain" description="Mut7-C RNAse" evidence="1">
    <location>
        <begin position="1"/>
        <end position="143"/>
    </location>
</feature>
<dbReference type="AlphaFoldDB" id="A0ABD6AC48"/>
<dbReference type="Pfam" id="PF01927">
    <property type="entry name" value="Mut7-C"/>
    <property type="match status" value="1"/>
</dbReference>
<sequence>MRLLLDAMCGGVVSYLRMCGHDAAYALDRGVEADRDLLALARDEGRTLVTRDVRLADRADDAILLESRDVREQLAELLTAGVPLALDERPSVCGRCNGPLERVPEGAPTPEYAPDPDGEAVWRCRECGQCFWRGSHWDDVRATLEEL</sequence>